<feature type="transmembrane region" description="Helical" evidence="1">
    <location>
        <begin position="21"/>
        <end position="41"/>
    </location>
</feature>
<keyword evidence="1" id="KW-0812">Transmembrane</keyword>
<feature type="transmembrane region" description="Helical" evidence="1">
    <location>
        <begin position="91"/>
        <end position="115"/>
    </location>
</feature>
<name>A0A7K1LRQ4_9FLAO</name>
<proteinExistence type="predicted"/>
<organism evidence="2 3">
    <name type="scientific">Christiangramia aestuarii</name>
    <dbReference type="NCBI Taxonomy" id="1028746"/>
    <lineage>
        <taxon>Bacteria</taxon>
        <taxon>Pseudomonadati</taxon>
        <taxon>Bacteroidota</taxon>
        <taxon>Flavobacteriia</taxon>
        <taxon>Flavobacteriales</taxon>
        <taxon>Flavobacteriaceae</taxon>
        <taxon>Christiangramia</taxon>
    </lineage>
</organism>
<evidence type="ECO:0000313" key="2">
    <source>
        <dbReference type="EMBL" id="MUP43486.1"/>
    </source>
</evidence>
<dbReference type="EMBL" id="VJVW01000005">
    <property type="protein sequence ID" value="MUP43486.1"/>
    <property type="molecule type" value="Genomic_DNA"/>
</dbReference>
<protein>
    <recommendedName>
        <fullName evidence="4">DUF4064 domain-containing protein</fullName>
    </recommendedName>
</protein>
<comment type="caution">
    <text evidence="2">The sequence shown here is derived from an EMBL/GenBank/DDBJ whole genome shotgun (WGS) entry which is preliminary data.</text>
</comment>
<keyword evidence="3" id="KW-1185">Reference proteome</keyword>
<keyword evidence="1" id="KW-1133">Transmembrane helix</keyword>
<evidence type="ECO:0008006" key="4">
    <source>
        <dbReference type="Google" id="ProtNLM"/>
    </source>
</evidence>
<accession>A0A7K1LRQ4</accession>
<evidence type="ECO:0000313" key="3">
    <source>
        <dbReference type="Proteomes" id="UP000460416"/>
    </source>
</evidence>
<dbReference type="Proteomes" id="UP000460416">
    <property type="component" value="Unassembled WGS sequence"/>
</dbReference>
<gene>
    <name evidence="2" type="ORF">FLP08_12945</name>
</gene>
<keyword evidence="1" id="KW-0472">Membrane</keyword>
<sequence length="130" mass="14438">MNSTEDHNLGIFRILYIIKGVITLAFSILPIIYIFLGVFISQKEDFNGNGSHVAGIFIILIGIMVFLFLLALGILTLLTAKYLGEKKNYDFVFVMAILNCLTGILGIILGIFTIIELNKPEVKRLFGKPA</sequence>
<feature type="transmembrane region" description="Helical" evidence="1">
    <location>
        <begin position="53"/>
        <end position="79"/>
    </location>
</feature>
<evidence type="ECO:0000256" key="1">
    <source>
        <dbReference type="SAM" id="Phobius"/>
    </source>
</evidence>
<dbReference type="RefSeq" id="WP_156277267.1">
    <property type="nucleotide sequence ID" value="NZ_BAABGI010000004.1"/>
</dbReference>
<dbReference type="OrthoDB" id="1452126at2"/>
<reference evidence="2 3" key="1">
    <citation type="submission" date="2019-07" db="EMBL/GenBank/DDBJ databases">
        <title>Gramella aestuarii sp. nov., isolated from a tidal flat, and emended description of Gramella echinicola.</title>
        <authorList>
            <person name="Liu L."/>
        </authorList>
    </citation>
    <scope>NUCLEOTIDE SEQUENCE [LARGE SCALE GENOMIC DNA]</scope>
    <source>
        <strain evidence="2 3">BS12</strain>
    </source>
</reference>
<dbReference type="AlphaFoldDB" id="A0A7K1LRQ4"/>